<evidence type="ECO:0000256" key="6">
    <source>
        <dbReference type="SAM" id="MobiDB-lite"/>
    </source>
</evidence>
<keyword evidence="5 7" id="KW-0472">Membrane</keyword>
<comment type="subcellular location">
    <subcellularLocation>
        <location evidence="1">Membrane</location>
        <topology evidence="1">Peripheral membrane protein</topology>
    </subcellularLocation>
</comment>
<proteinExistence type="inferred from homology"/>
<evidence type="ECO:0000256" key="7">
    <source>
        <dbReference type="SAM" id="Phobius"/>
    </source>
</evidence>
<dbReference type="Proteomes" id="UP000541610">
    <property type="component" value="Unassembled WGS sequence"/>
</dbReference>
<dbReference type="GO" id="GO:0016020">
    <property type="term" value="C:membrane"/>
    <property type="evidence" value="ECO:0007669"/>
    <property type="project" value="UniProtKB-SubCell"/>
</dbReference>
<feature type="compositionally biased region" description="Polar residues" evidence="6">
    <location>
        <begin position="1339"/>
        <end position="1352"/>
    </location>
</feature>
<feature type="transmembrane region" description="Helical" evidence="7">
    <location>
        <begin position="140"/>
        <end position="156"/>
    </location>
</feature>
<organism evidence="9 10">
    <name type="scientific">Perkinsus olseni</name>
    <name type="common">Perkinsus atlanticus</name>
    <dbReference type="NCBI Taxonomy" id="32597"/>
    <lineage>
        <taxon>Eukaryota</taxon>
        <taxon>Sar</taxon>
        <taxon>Alveolata</taxon>
        <taxon>Perkinsozoa</taxon>
        <taxon>Perkinsea</taxon>
        <taxon>Perkinsida</taxon>
        <taxon>Perkinsidae</taxon>
        <taxon>Perkinsus</taxon>
    </lineage>
</organism>
<gene>
    <name evidence="9" type="ORF">FOZ60_004424</name>
</gene>
<keyword evidence="7" id="KW-0812">Transmembrane</keyword>
<comment type="similarity">
    <text evidence="2">Belongs to the CDIP1/LITAF family.</text>
</comment>
<evidence type="ECO:0000256" key="5">
    <source>
        <dbReference type="ARBA" id="ARBA00023136"/>
    </source>
</evidence>
<evidence type="ECO:0000259" key="8">
    <source>
        <dbReference type="PROSITE" id="PS51837"/>
    </source>
</evidence>
<keyword evidence="4" id="KW-0862">Zinc</keyword>
<feature type="transmembrane region" description="Helical" evidence="7">
    <location>
        <begin position="162"/>
        <end position="181"/>
    </location>
</feature>
<feature type="region of interest" description="Disordered" evidence="6">
    <location>
        <begin position="528"/>
        <end position="602"/>
    </location>
</feature>
<evidence type="ECO:0000256" key="2">
    <source>
        <dbReference type="ARBA" id="ARBA00005975"/>
    </source>
</evidence>
<feature type="transmembrane region" description="Helical" evidence="7">
    <location>
        <begin position="202"/>
        <end position="227"/>
    </location>
</feature>
<feature type="compositionally biased region" description="Low complexity" evidence="6">
    <location>
        <begin position="536"/>
        <end position="547"/>
    </location>
</feature>
<comment type="caution">
    <text evidence="9">The sequence shown here is derived from an EMBL/GenBank/DDBJ whole genome shotgun (WGS) entry which is preliminary data.</text>
</comment>
<feature type="transmembrane region" description="Helical" evidence="7">
    <location>
        <begin position="56"/>
        <end position="76"/>
    </location>
</feature>
<keyword evidence="7" id="KW-1133">Transmembrane helix</keyword>
<dbReference type="OrthoDB" id="5599753at2759"/>
<name>A0A7J6PNF1_PEROL</name>
<feature type="domain" description="LITAF" evidence="8">
    <location>
        <begin position="1015"/>
        <end position="1099"/>
    </location>
</feature>
<evidence type="ECO:0000256" key="4">
    <source>
        <dbReference type="ARBA" id="ARBA00022833"/>
    </source>
</evidence>
<evidence type="ECO:0000256" key="3">
    <source>
        <dbReference type="ARBA" id="ARBA00022723"/>
    </source>
</evidence>
<feature type="transmembrane region" description="Helical" evidence="7">
    <location>
        <begin position="1052"/>
        <end position="1076"/>
    </location>
</feature>
<accession>A0A7J6PNF1</accession>
<dbReference type="PANTHER" id="PTHR23292">
    <property type="entry name" value="LIPOPOLYSACCHARIDE-INDUCED TUMOR NECROSIS FACTOR-ALPHA FACTOR"/>
    <property type="match status" value="1"/>
</dbReference>
<sequence>MSGYVTLAGGDFRSTTINYRQTTEPLEGSVSGRSSVSIDKERIAIGLVREGLAMEYGIILGVLQSTLTLVYLLLQLLVCYPGNTTKGWVGPVVLLTTAPLYHLLWNLRYRGVQLRKLKAHSMHRATGIVIREWSWKSLEIIFQLSCMVIVIAYAVLQLIGLPLAGVVLSLLSLITFARFIYDLQGIHEVSLGRVFHSVVAEAWTPLLACFSIILLTTGCGMLSSHYIAAQSGIISGLVVTLEVFVDGVVCVTAACSVARAHGKVSDEAERSRLCINNLAVKSNSFLKDIQLSLKHAMKLNETTGLTFWQLLRLIDGCSANYHSGHVTPDVEAPPSMLPRSDGEVIAHGDDDRILGWEIVMDMAGEARGLSLWRYLTEDWAEERLEAVALPAAAPKLPILVSGQNARMTSGNQGGAGDAKKHRMMPVVPPTYEESYKKGYSEQIRYQRENSAATAESTPIVEAREKAKNNTKRHQNGHKKSFLNRLRDANTHASPARPAAANSPAAAVHRPRLCDITIYSMDPCCNSGSSNGGGGMATSSSSAPAGEGSSEGGDGSSKEGPIVHIDGTQRGTGRRATRSPIRYEDSARDVGLPSEHIPAGRGIGPLDDRDAVLPMGPLIRVVRFLDPIDAANFARTSRLHAETVRHPLTTGGLVARSDLSRPALRAVQHLLRHSPPRFGPDSLLDRWTQGHLETLDVDFTAVIRSGHCDSRAKRVLARLGSIAESLDDSIRIVRFAKCADVGEDPVPIIRTLENSRAMAAVKSLVLDGLILEPSPQRSVRLPARMENLRRLELTQITVVRGCTLLPDNGSVVAPRLSRLVMGVRPESAALEVAGALLRWDGECNLVELRVFHLTTQAAVDALAETLPMALPQMKYLEAITPELEELSGMGSPSMATPVHVERVLAGLPKLRRLRLNAVDEDTLRAVTRGVTSSGDIGVQYSGRDSIEATLAMVEEGPAASSPSSTLLRYICNGAWREAAGQRRKEAHSYRQVPTLPAVAEEGDVEMDDEFGPETLSSASTDGEKLPVFDMPVNCRCPFCRADITTFVTHEPSVVSYLLALLLILVLQWLSVCVLPVIWPLLKDTVHRCPSCLNKVGSRSKISLPTNFKNDVLTFRIGHCAVVLARNDRLPFDSRADAPGAPVVWSRLVTVVLAIPIRYVVILLALVGVIGVFYMARSSGDFLSDCGDRAYLGNPLHSVKAFDEKYKYKTVKWTGRVVRIREGIDLWLFKTKSFAMIKMFPPQQAYRPDVVDLILLFDGAQQRDQVALLPAGAWAEFEASLLSLGRRGGPHLLQLWSIKETERPQEVEDAVAEAAMALSARQAMMDALLGEKNNEGPPVSSDGQSDGEQPSSNIEYGRRWIVRGEDRKPVLYSRIGSPNRSHNISQIPTKLPYTKRAYQEVYRKRWPLYHNCDVEFFSEFADRPHEERTLIETAATVPFFGLHSTFWRSREKGSCPGPSGLSFIPTVPAYFKTMPFEGKIRGDEYWNGMRIRSNVAARGKSSGCWHWSPPEGGLKIYYRPPFPEAVHPPPKKNE</sequence>
<feature type="region of interest" description="Disordered" evidence="6">
    <location>
        <begin position="1329"/>
        <end position="1353"/>
    </location>
</feature>
<feature type="compositionally biased region" description="Basic residues" evidence="6">
    <location>
        <begin position="468"/>
        <end position="480"/>
    </location>
</feature>
<protein>
    <recommendedName>
        <fullName evidence="8">LITAF domain-containing protein</fullName>
    </recommendedName>
</protein>
<dbReference type="PANTHER" id="PTHR23292:SF6">
    <property type="entry name" value="FI16602P1-RELATED"/>
    <property type="match status" value="1"/>
</dbReference>
<dbReference type="GO" id="GO:0008270">
    <property type="term" value="F:zinc ion binding"/>
    <property type="evidence" value="ECO:0007669"/>
    <property type="project" value="TreeGrafter"/>
</dbReference>
<dbReference type="Pfam" id="PF10601">
    <property type="entry name" value="zf-LITAF-like"/>
    <property type="match status" value="1"/>
</dbReference>
<dbReference type="PROSITE" id="PS51837">
    <property type="entry name" value="LITAF"/>
    <property type="match status" value="1"/>
</dbReference>
<feature type="transmembrane region" description="Helical" evidence="7">
    <location>
        <begin position="1155"/>
        <end position="1174"/>
    </location>
</feature>
<evidence type="ECO:0000313" key="10">
    <source>
        <dbReference type="Proteomes" id="UP000541610"/>
    </source>
</evidence>
<dbReference type="InterPro" id="IPR006629">
    <property type="entry name" value="LITAF"/>
</dbReference>
<feature type="region of interest" description="Disordered" evidence="6">
    <location>
        <begin position="447"/>
        <end position="480"/>
    </location>
</feature>
<feature type="transmembrane region" description="Helical" evidence="7">
    <location>
        <begin position="88"/>
        <end position="107"/>
    </location>
</feature>
<dbReference type="EMBL" id="JABANP010000002">
    <property type="protein sequence ID" value="KAF4697552.1"/>
    <property type="molecule type" value="Genomic_DNA"/>
</dbReference>
<evidence type="ECO:0000256" key="1">
    <source>
        <dbReference type="ARBA" id="ARBA00004170"/>
    </source>
</evidence>
<dbReference type="InterPro" id="IPR037519">
    <property type="entry name" value="LITAF_fam"/>
</dbReference>
<keyword evidence="3" id="KW-0479">Metal-binding</keyword>
<dbReference type="SMART" id="SM00714">
    <property type="entry name" value="LITAF"/>
    <property type="match status" value="1"/>
</dbReference>
<evidence type="ECO:0000313" key="9">
    <source>
        <dbReference type="EMBL" id="KAF4697552.1"/>
    </source>
</evidence>
<reference evidence="9 10" key="1">
    <citation type="submission" date="2020-04" db="EMBL/GenBank/DDBJ databases">
        <title>Perkinsus olseni comparative genomics.</title>
        <authorList>
            <person name="Bogema D.R."/>
        </authorList>
    </citation>
    <scope>NUCLEOTIDE SEQUENCE [LARGE SCALE GENOMIC DNA]</scope>
    <source>
        <strain evidence="9">00978-12</strain>
    </source>
</reference>